<evidence type="ECO:0000256" key="2">
    <source>
        <dbReference type="ARBA" id="ARBA00022481"/>
    </source>
</evidence>
<dbReference type="InterPro" id="IPR051310">
    <property type="entry name" value="MCP_chemotaxis"/>
</dbReference>
<feature type="transmembrane region" description="Helical" evidence="7">
    <location>
        <begin position="187"/>
        <end position="206"/>
    </location>
</feature>
<reference evidence="10 11" key="1">
    <citation type="submission" date="2018-02" db="EMBL/GenBank/DDBJ databases">
        <title>Subsurface microbial communities from deep shales in Ohio and West Virginia, USA.</title>
        <authorList>
            <person name="Wrighton K."/>
        </authorList>
    </citation>
    <scope>NUCLEOTIDE SEQUENCE [LARGE SCALE GENOMIC DNA]</scope>
    <source>
        <strain evidence="10 11">OWC-DMM</strain>
    </source>
</reference>
<evidence type="ECO:0000256" key="5">
    <source>
        <dbReference type="PROSITE-ProRule" id="PRU00284"/>
    </source>
</evidence>
<evidence type="ECO:0000313" key="11">
    <source>
        <dbReference type="Proteomes" id="UP000240010"/>
    </source>
</evidence>
<dbReference type="CDD" id="cd11386">
    <property type="entry name" value="MCP_signal"/>
    <property type="match status" value="1"/>
</dbReference>
<gene>
    <name evidence="10" type="ORF">B0F87_107142</name>
</gene>
<sequence length="782" mass="85158">MKINMPVTNQEIQMKKGAILVSRTDLKGIITDCNDEFISISGYTRDELIGASHNIVRHPDMPPAAFEDLWTTVKALNPWQGIVKNRTKSGDYYWVEANVLPVFKNGKVDGYLSVRRAPSREKIEKAEQLYQLLNAGKATIRPTGLAAMVKSIKEIELLKKMAGVLAVLLIPVFCFMYQLFLARNYPLLAGVAVSVTMASLIGFNALRSLSAMLNKTIGVFYRLAEKRFGNAYALDRNDLIGDFQKAMYSMEVNLNLDLAQAREDAAKAMRINQALDNVQSGVMVADTNLEIIYTNHAVDRMFKAVERDIREQLPNFNADKLLGSNIDSFHQNPSHQRRLLAELKESSLSELLIGGQHMNVIASPVINAEGERIGFVAEWQNKTQEVRIEQEIGQLVQDVKAGDLNTRIDMGDKQGFTKILSSGINELTDVIERVLSDVSLVMEAMAEGDLTTAITNDYQGIYAECKNNINGTLINLSNFIVQIRDSADFIDSSSQEIASGNDNLSQRAEQQAASLEQTAASMEQLATTVKDNAGNTQRAHQVVNSASQLAQKGGEIVKSAIIAMQDINDSSNEIAEIIGVIDEIAFQTNLLALNAAVEAARAGEHGRGFAVVATEVRNLAQRSANAAKQSNDLIQNSMQKVRAGTAFVNETGIALTEIVNSVAQVGEIVAQIANASAEQTAGIDQVNQAVSQMDDITQQNAALAEQAAASSISMHDQSTHMSKLLGFFKINSKAASSQPVKTAGYSKVLVAPVRATAKKPVASSALLSSKPNSDISDEWEEF</sequence>
<accession>A0A2S6HBP5</accession>
<dbReference type="PRINTS" id="PR00260">
    <property type="entry name" value="CHEMTRNSDUCR"/>
</dbReference>
<dbReference type="FunFam" id="1.10.287.950:FF:000001">
    <property type="entry name" value="Methyl-accepting chemotaxis sensory transducer"/>
    <property type="match status" value="1"/>
</dbReference>
<protein>
    <submittedName>
        <fullName evidence="10">Methyl-accepting chemotaxis sensory transducer with Pas/Pac sensor</fullName>
    </submittedName>
</protein>
<dbReference type="Pfam" id="PF08447">
    <property type="entry name" value="PAS_3"/>
    <property type="match status" value="1"/>
</dbReference>
<dbReference type="PANTHER" id="PTHR43531">
    <property type="entry name" value="PROTEIN ICFG"/>
    <property type="match status" value="1"/>
</dbReference>
<keyword evidence="2" id="KW-0488">Methylation</keyword>
<comment type="caution">
    <text evidence="10">The sequence shown here is derived from an EMBL/GenBank/DDBJ whole genome shotgun (WGS) entry which is preliminary data.</text>
</comment>
<feature type="region of interest" description="Disordered" evidence="6">
    <location>
        <begin position="760"/>
        <end position="782"/>
    </location>
</feature>
<name>A0A2S6HBP5_9GAMM</name>
<dbReference type="SMART" id="SM00091">
    <property type="entry name" value="PAS"/>
    <property type="match status" value="2"/>
</dbReference>
<dbReference type="Gene3D" id="3.30.450.20">
    <property type="entry name" value="PAS domain"/>
    <property type="match status" value="2"/>
</dbReference>
<evidence type="ECO:0000256" key="1">
    <source>
        <dbReference type="ARBA" id="ARBA00004370"/>
    </source>
</evidence>
<feature type="domain" description="PAS" evidence="9">
    <location>
        <begin position="25"/>
        <end position="60"/>
    </location>
</feature>
<feature type="compositionally biased region" description="Polar residues" evidence="6">
    <location>
        <begin position="765"/>
        <end position="774"/>
    </location>
</feature>
<dbReference type="NCBIfam" id="TIGR00229">
    <property type="entry name" value="sensory_box"/>
    <property type="match status" value="1"/>
</dbReference>
<dbReference type="AlphaFoldDB" id="A0A2S6HBP5"/>
<dbReference type="SUPFAM" id="SSF55785">
    <property type="entry name" value="PYP-like sensor domain (PAS domain)"/>
    <property type="match status" value="2"/>
</dbReference>
<dbReference type="GO" id="GO:0006935">
    <property type="term" value="P:chemotaxis"/>
    <property type="evidence" value="ECO:0007669"/>
    <property type="project" value="InterPro"/>
</dbReference>
<dbReference type="InterPro" id="IPR004089">
    <property type="entry name" value="MCPsignal_dom"/>
</dbReference>
<dbReference type="InterPro" id="IPR035965">
    <property type="entry name" value="PAS-like_dom_sf"/>
</dbReference>
<evidence type="ECO:0000313" key="10">
    <source>
        <dbReference type="EMBL" id="PPK74899.1"/>
    </source>
</evidence>
<organism evidence="10 11">
    <name type="scientific">Methylobacter tundripaludum</name>
    <dbReference type="NCBI Taxonomy" id="173365"/>
    <lineage>
        <taxon>Bacteria</taxon>
        <taxon>Pseudomonadati</taxon>
        <taxon>Pseudomonadota</taxon>
        <taxon>Gammaproteobacteria</taxon>
        <taxon>Methylococcales</taxon>
        <taxon>Methylococcaceae</taxon>
        <taxon>Methylobacter</taxon>
    </lineage>
</organism>
<proteinExistence type="inferred from homology"/>
<keyword evidence="7" id="KW-0812">Transmembrane</keyword>
<evidence type="ECO:0000259" key="8">
    <source>
        <dbReference type="PROSITE" id="PS50111"/>
    </source>
</evidence>
<dbReference type="Pfam" id="PF00015">
    <property type="entry name" value="MCPsignal"/>
    <property type="match status" value="1"/>
</dbReference>
<dbReference type="PROSITE" id="PS50111">
    <property type="entry name" value="CHEMOTAXIS_TRANSDUC_2"/>
    <property type="match status" value="1"/>
</dbReference>
<keyword evidence="7" id="KW-0472">Membrane</keyword>
<dbReference type="InterPro" id="IPR004090">
    <property type="entry name" value="Chemotax_Me-accpt_rcpt"/>
</dbReference>
<feature type="transmembrane region" description="Helical" evidence="7">
    <location>
        <begin position="161"/>
        <end position="181"/>
    </location>
</feature>
<feature type="domain" description="Methyl-accepting transducer" evidence="8">
    <location>
        <begin position="486"/>
        <end position="715"/>
    </location>
</feature>
<dbReference type="PANTHER" id="PTHR43531:SF14">
    <property type="entry name" value="METHYL-ACCEPTING CHEMOTAXIS PROTEIN I-RELATED"/>
    <property type="match status" value="1"/>
</dbReference>
<dbReference type="InterPro" id="IPR013655">
    <property type="entry name" value="PAS_fold_3"/>
</dbReference>
<dbReference type="CDD" id="cd00130">
    <property type="entry name" value="PAS"/>
    <property type="match status" value="1"/>
</dbReference>
<evidence type="ECO:0000256" key="4">
    <source>
        <dbReference type="ARBA" id="ARBA00029447"/>
    </source>
</evidence>
<dbReference type="Proteomes" id="UP000240010">
    <property type="component" value="Unassembled WGS sequence"/>
</dbReference>
<dbReference type="GO" id="GO:0004888">
    <property type="term" value="F:transmembrane signaling receptor activity"/>
    <property type="evidence" value="ECO:0007669"/>
    <property type="project" value="InterPro"/>
</dbReference>
<dbReference type="Gene3D" id="1.10.287.950">
    <property type="entry name" value="Methyl-accepting chemotaxis protein"/>
    <property type="match status" value="1"/>
</dbReference>
<dbReference type="SUPFAM" id="SSF58104">
    <property type="entry name" value="Methyl-accepting chemotaxis protein (MCP) signaling domain"/>
    <property type="match status" value="1"/>
</dbReference>
<keyword evidence="7" id="KW-1133">Transmembrane helix</keyword>
<keyword evidence="3 5" id="KW-0807">Transducer</keyword>
<dbReference type="EMBL" id="PTIZ01000007">
    <property type="protein sequence ID" value="PPK74899.1"/>
    <property type="molecule type" value="Genomic_DNA"/>
</dbReference>
<dbReference type="GO" id="GO:0005886">
    <property type="term" value="C:plasma membrane"/>
    <property type="evidence" value="ECO:0007669"/>
    <property type="project" value="TreeGrafter"/>
</dbReference>
<dbReference type="GO" id="GO:0007165">
    <property type="term" value="P:signal transduction"/>
    <property type="evidence" value="ECO:0007669"/>
    <property type="project" value="UniProtKB-KW"/>
</dbReference>
<evidence type="ECO:0000256" key="6">
    <source>
        <dbReference type="SAM" id="MobiDB-lite"/>
    </source>
</evidence>
<evidence type="ECO:0000256" key="7">
    <source>
        <dbReference type="SAM" id="Phobius"/>
    </source>
</evidence>
<evidence type="ECO:0000259" key="9">
    <source>
        <dbReference type="PROSITE" id="PS50112"/>
    </source>
</evidence>
<dbReference type="Pfam" id="PF13188">
    <property type="entry name" value="PAS_8"/>
    <property type="match status" value="1"/>
</dbReference>
<comment type="subcellular location">
    <subcellularLocation>
        <location evidence="1">Membrane</location>
    </subcellularLocation>
</comment>
<dbReference type="Pfam" id="PF18947">
    <property type="entry name" value="HAMP_2"/>
    <property type="match status" value="1"/>
</dbReference>
<dbReference type="InterPro" id="IPR003660">
    <property type="entry name" value="HAMP_dom"/>
</dbReference>
<evidence type="ECO:0000256" key="3">
    <source>
        <dbReference type="ARBA" id="ARBA00023224"/>
    </source>
</evidence>
<comment type="similarity">
    <text evidence="4">Belongs to the methyl-accepting chemotaxis (MCP) protein family.</text>
</comment>
<dbReference type="SMART" id="SM00283">
    <property type="entry name" value="MA"/>
    <property type="match status" value="1"/>
</dbReference>
<dbReference type="PROSITE" id="PS50112">
    <property type="entry name" value="PAS"/>
    <property type="match status" value="1"/>
</dbReference>
<dbReference type="InterPro" id="IPR000014">
    <property type="entry name" value="PAS"/>
</dbReference>